<keyword evidence="2" id="KW-1185">Reference proteome</keyword>
<sequence length="125" mass="14847">MQNAEMLAMYNCELESWEEYVREKWREVEKKKQEAANLRDSIARQNQNLVSQRRLLAEEEERLSKFSMCKYQEYAYKRQLQRVIRDIQSAISQTEATLRRTLAMPSFLVRPLPPAKCDAIQVISC</sequence>
<reference evidence="1 2" key="1">
    <citation type="journal article" date="2022" name="bioRxiv">
        <title>The genome of the oomycete Peronosclerospora sorghi, a cosmopolitan pathogen of maize and sorghum, is inflated with dispersed pseudogenes.</title>
        <authorList>
            <person name="Fletcher K."/>
            <person name="Martin F."/>
            <person name="Isakeit T."/>
            <person name="Cavanaugh K."/>
            <person name="Magill C."/>
            <person name="Michelmore R."/>
        </authorList>
    </citation>
    <scope>NUCLEOTIDE SEQUENCE [LARGE SCALE GENOMIC DNA]</scope>
    <source>
        <strain evidence="1">P6</strain>
    </source>
</reference>
<name>A0ACC0W3S3_9STRA</name>
<evidence type="ECO:0000313" key="1">
    <source>
        <dbReference type="EMBL" id="KAI9913387.1"/>
    </source>
</evidence>
<comment type="caution">
    <text evidence="1">The sequence shown here is derived from an EMBL/GenBank/DDBJ whole genome shotgun (WGS) entry which is preliminary data.</text>
</comment>
<dbReference type="EMBL" id="CM047583">
    <property type="protein sequence ID" value="KAI9913387.1"/>
    <property type="molecule type" value="Genomic_DNA"/>
</dbReference>
<accession>A0ACC0W3S3</accession>
<protein>
    <submittedName>
        <fullName evidence="1">Uncharacterized protein</fullName>
    </submittedName>
</protein>
<proteinExistence type="predicted"/>
<evidence type="ECO:0000313" key="2">
    <source>
        <dbReference type="Proteomes" id="UP001163321"/>
    </source>
</evidence>
<organism evidence="1 2">
    <name type="scientific">Peronosclerospora sorghi</name>
    <dbReference type="NCBI Taxonomy" id="230839"/>
    <lineage>
        <taxon>Eukaryota</taxon>
        <taxon>Sar</taxon>
        <taxon>Stramenopiles</taxon>
        <taxon>Oomycota</taxon>
        <taxon>Peronosporomycetes</taxon>
        <taxon>Peronosporales</taxon>
        <taxon>Peronosporaceae</taxon>
        <taxon>Peronosclerospora</taxon>
    </lineage>
</organism>
<gene>
    <name evidence="1" type="ORF">PsorP6_005465</name>
</gene>
<dbReference type="Proteomes" id="UP001163321">
    <property type="component" value="Chromosome 4"/>
</dbReference>